<reference evidence="3 4" key="1">
    <citation type="journal article" date="2012" name="PLoS Pathog.">
        <title>Diverse lifestyles and strategies of plant pathogenesis encoded in the genomes of eighteen Dothideomycetes fungi.</title>
        <authorList>
            <person name="Ohm R.A."/>
            <person name="Feau N."/>
            <person name="Henrissat B."/>
            <person name="Schoch C.L."/>
            <person name="Horwitz B.A."/>
            <person name="Barry K.W."/>
            <person name="Condon B.J."/>
            <person name="Copeland A.C."/>
            <person name="Dhillon B."/>
            <person name="Glaser F."/>
            <person name="Hesse C.N."/>
            <person name="Kosti I."/>
            <person name="LaButti K."/>
            <person name="Lindquist E.A."/>
            <person name="Lucas S."/>
            <person name="Salamov A.A."/>
            <person name="Bradshaw R.E."/>
            <person name="Ciuffetti L."/>
            <person name="Hamelin R.C."/>
            <person name="Kema G.H.J."/>
            <person name="Lawrence C."/>
            <person name="Scott J.A."/>
            <person name="Spatafora J.W."/>
            <person name="Turgeon B.G."/>
            <person name="de Wit P.J.G.M."/>
            <person name="Zhong S."/>
            <person name="Goodwin S.B."/>
            <person name="Grigoriev I.V."/>
        </authorList>
    </citation>
    <scope>NUCLEOTIDE SEQUENCE [LARGE SCALE GENOMIC DNA]</scope>
    <source>
        <strain evidence="3 4">SO2202</strain>
    </source>
</reference>
<dbReference type="Gene3D" id="3.30.60.10">
    <property type="entry name" value="Endochitinase-like"/>
    <property type="match status" value="1"/>
</dbReference>
<dbReference type="EMBL" id="KB456261">
    <property type="protein sequence ID" value="EMF14981.1"/>
    <property type="molecule type" value="Genomic_DNA"/>
</dbReference>
<evidence type="ECO:0000313" key="4">
    <source>
        <dbReference type="Proteomes" id="UP000016931"/>
    </source>
</evidence>
<keyword evidence="4" id="KW-1185">Reference proteome</keyword>
<dbReference type="AlphaFoldDB" id="M3C409"/>
<dbReference type="OMA" id="VICADHN"/>
<dbReference type="InterPro" id="IPR036861">
    <property type="entry name" value="Endochitinase-like_sf"/>
</dbReference>
<dbReference type="SUPFAM" id="SSF57016">
    <property type="entry name" value="Plant lectins/antimicrobial peptides"/>
    <property type="match status" value="1"/>
</dbReference>
<sequence>MSQPTLPRLLLLLLLLLLHLLIIPSAISARPLTQHKSTPSSLKDESPISIDGLCGSHSNNNQKTTCLHSPFGDSCSKWGFCGSFYEKEYSGIGCQVDFGVCNSEFATLTDDAAESSTTSLSTSSSFSTSTTTSTPGIIIIPATTTFVSVVVSTSVSGSFTPVQTLTGMVGFCGVAGSNCAV</sequence>
<dbReference type="OrthoDB" id="407355at2759"/>
<dbReference type="STRING" id="692275.M3C409"/>
<evidence type="ECO:0000313" key="3">
    <source>
        <dbReference type="EMBL" id="EMF14981.1"/>
    </source>
</evidence>
<feature type="chain" id="PRO_5004032273" evidence="2">
    <location>
        <begin position="30"/>
        <end position="181"/>
    </location>
</feature>
<feature type="signal peptide" evidence="2">
    <location>
        <begin position="1"/>
        <end position="29"/>
    </location>
</feature>
<dbReference type="RefSeq" id="XP_016763102.1">
    <property type="nucleotide sequence ID" value="XM_016900571.1"/>
</dbReference>
<dbReference type="HOGENOM" id="CLU_1489893_0_0_1"/>
<evidence type="ECO:0000256" key="1">
    <source>
        <dbReference type="ARBA" id="ARBA00022669"/>
    </source>
</evidence>
<name>M3C409_SPHMS</name>
<dbReference type="GO" id="GO:0008061">
    <property type="term" value="F:chitin binding"/>
    <property type="evidence" value="ECO:0007669"/>
    <property type="project" value="UniProtKB-KW"/>
</dbReference>
<keyword evidence="1" id="KW-0147">Chitin-binding</keyword>
<organism evidence="3 4">
    <name type="scientific">Sphaerulina musiva (strain SO2202)</name>
    <name type="common">Poplar stem canker fungus</name>
    <name type="synonym">Septoria musiva</name>
    <dbReference type="NCBI Taxonomy" id="692275"/>
    <lineage>
        <taxon>Eukaryota</taxon>
        <taxon>Fungi</taxon>
        <taxon>Dikarya</taxon>
        <taxon>Ascomycota</taxon>
        <taxon>Pezizomycotina</taxon>
        <taxon>Dothideomycetes</taxon>
        <taxon>Dothideomycetidae</taxon>
        <taxon>Mycosphaerellales</taxon>
        <taxon>Mycosphaerellaceae</taxon>
        <taxon>Sphaerulina</taxon>
    </lineage>
</organism>
<evidence type="ECO:0000256" key="2">
    <source>
        <dbReference type="SAM" id="SignalP"/>
    </source>
</evidence>
<protein>
    <submittedName>
        <fullName evidence="3">Uncharacterized protein</fullName>
    </submittedName>
</protein>
<keyword evidence="2" id="KW-0732">Signal</keyword>
<proteinExistence type="predicted"/>
<accession>M3C409</accession>
<gene>
    <name evidence="3" type="ORF">SEPMUDRAFT_105298</name>
</gene>
<dbReference type="Proteomes" id="UP000016931">
    <property type="component" value="Unassembled WGS sequence"/>
</dbReference>
<dbReference type="GeneID" id="27897708"/>